<keyword evidence="1" id="KW-1133">Transmembrane helix</keyword>
<dbReference type="Proteomes" id="UP000594342">
    <property type="component" value="Unassembled WGS sequence"/>
</dbReference>
<keyword evidence="1" id="KW-0812">Transmembrane</keyword>
<evidence type="ECO:0000256" key="1">
    <source>
        <dbReference type="SAM" id="Phobius"/>
    </source>
</evidence>
<feature type="transmembrane region" description="Helical" evidence="1">
    <location>
        <begin position="47"/>
        <end position="71"/>
    </location>
</feature>
<feature type="transmembrane region" description="Helical" evidence="1">
    <location>
        <begin position="208"/>
        <end position="230"/>
    </location>
</feature>
<comment type="caution">
    <text evidence="2">The sequence shown here is derived from an EMBL/GenBank/DDBJ whole genome shotgun (WGS) entry which is preliminary data.</text>
</comment>
<gene>
    <name evidence="2" type="ORF">YASMINEVIRUS_358</name>
</gene>
<reference evidence="2 3" key="1">
    <citation type="submission" date="2018-10" db="EMBL/GenBank/DDBJ databases">
        <authorList>
            <consortium name="IHU Genomes"/>
        </authorList>
    </citation>
    <scope>NUCLEOTIDE SEQUENCE [LARGE SCALE GENOMIC DNA]</scope>
    <source>
        <strain evidence="2 3">A1</strain>
    </source>
</reference>
<dbReference type="EMBL" id="UPSH01000001">
    <property type="protein sequence ID" value="VBB17895.1"/>
    <property type="molecule type" value="Genomic_DNA"/>
</dbReference>
<evidence type="ECO:0000313" key="2">
    <source>
        <dbReference type="EMBL" id="VBB17895.1"/>
    </source>
</evidence>
<organism evidence="2 3">
    <name type="scientific">Yasminevirus sp. GU-2018</name>
    <dbReference type="NCBI Taxonomy" id="2420051"/>
    <lineage>
        <taxon>Viruses</taxon>
        <taxon>Varidnaviria</taxon>
        <taxon>Bamfordvirae</taxon>
        <taxon>Nucleocytoviricota</taxon>
        <taxon>Megaviricetes</taxon>
        <taxon>Imitervirales</taxon>
        <taxon>Mimiviridae</taxon>
        <taxon>Klosneuvirinae</taxon>
        <taxon>Yasminevirus</taxon>
        <taxon>Yasminevirus saudimassiliense</taxon>
    </lineage>
</organism>
<proteinExistence type="predicted"/>
<protein>
    <submittedName>
        <fullName evidence="2">Uncharacterized protein</fullName>
    </submittedName>
</protein>
<keyword evidence="1" id="KW-0472">Membrane</keyword>
<feature type="transmembrane region" description="Helical" evidence="1">
    <location>
        <begin position="78"/>
        <end position="99"/>
    </location>
</feature>
<name>A0A5K0U7X9_9VIRU</name>
<evidence type="ECO:0000313" key="3">
    <source>
        <dbReference type="Proteomes" id="UP000594342"/>
    </source>
</evidence>
<feature type="transmembrane region" description="Helical" evidence="1">
    <location>
        <begin position="7"/>
        <end position="27"/>
    </location>
</feature>
<accession>A0A5K0U7X9</accession>
<sequence length="528" mass="59773">MLFTAIICSLISLLFIWFLMIIVSKFWNTYQNGKGVLLGSIPSKISLYPLLGHIVTITLIMTILFCGAVGADISSLKYFLSVLQIVSSLLIVQSLTQIATITGNSAIGANIGSTVVNILLMVCMSTSSVKILSILLFIVIYLESSFLIFLFRTFFETMLFYRVLIIDKLTKMYSDAIIKQTITLDQATSPTRFNASSVSILIQYIKAFHIYGLISVITRIIMGVFVSTLVGNSGDYVKILHNNYSIKKYLATLNNLDMREICDSIYNEENTTEIGKSRTEMLKYTHQDVRSIVYVMYFKHLLECHFIFGDGVRSKQKEVLSFDDPYAKLLDTVTDETDVPLFFFGGDTLKSISLYSTNTKFNDPETTADFIKKFNYDAYIVSKRSFFNSTRTNKVTQFLIRSEDAVRKVVTDFVANTGTKNTKITMLVSQLLKSWNSERTVVSETDLIDVLTTVLHSGLAMHRAFGVLLNTSQYVNSSFFNVLDVFKYIDFFFASYETTLVAHILDRSSQRSTIYGKEEFNYDIGAVY</sequence>
<keyword evidence="3" id="KW-1185">Reference proteome</keyword>
<feature type="transmembrane region" description="Helical" evidence="1">
    <location>
        <begin position="131"/>
        <end position="151"/>
    </location>
</feature>